<dbReference type="RefSeq" id="WP_247026635.1">
    <property type="nucleotide sequence ID" value="NZ_JALKCH010000002.1"/>
</dbReference>
<gene>
    <name evidence="2" type="ORF">MWN34_03705</name>
</gene>
<evidence type="ECO:0008006" key="4">
    <source>
        <dbReference type="Google" id="ProtNLM"/>
    </source>
</evidence>
<keyword evidence="3" id="KW-1185">Reference proteome</keyword>
<feature type="signal peptide" evidence="1">
    <location>
        <begin position="1"/>
        <end position="25"/>
    </location>
</feature>
<proteinExistence type="predicted"/>
<feature type="chain" id="PRO_5045248041" description="Secreted protein" evidence="1">
    <location>
        <begin position="26"/>
        <end position="110"/>
    </location>
</feature>
<name>A0ABT0D7U4_9HYPH</name>
<dbReference type="Proteomes" id="UP001203284">
    <property type="component" value="Unassembled WGS sequence"/>
</dbReference>
<keyword evidence="1" id="KW-0732">Signal</keyword>
<reference evidence="2 3" key="1">
    <citation type="submission" date="2022-04" db="EMBL/GenBank/DDBJ databases">
        <authorList>
            <person name="Grouzdev D.S."/>
            <person name="Pantiukh K.S."/>
            <person name="Krutkina M.S."/>
        </authorList>
    </citation>
    <scope>NUCLEOTIDE SEQUENCE [LARGE SCALE GENOMIC DNA]</scope>
    <source>
        <strain evidence="2 3">6x-1</strain>
    </source>
</reference>
<protein>
    <recommendedName>
        <fullName evidence="4">Secreted protein</fullName>
    </recommendedName>
</protein>
<organism evidence="2 3">
    <name type="scientific">Ancylobacter crimeensis</name>
    <dbReference type="NCBI Taxonomy" id="2579147"/>
    <lineage>
        <taxon>Bacteria</taxon>
        <taxon>Pseudomonadati</taxon>
        <taxon>Pseudomonadota</taxon>
        <taxon>Alphaproteobacteria</taxon>
        <taxon>Hyphomicrobiales</taxon>
        <taxon>Xanthobacteraceae</taxon>
        <taxon>Ancylobacter</taxon>
    </lineage>
</organism>
<evidence type="ECO:0000313" key="2">
    <source>
        <dbReference type="EMBL" id="MCK0196012.1"/>
    </source>
</evidence>
<dbReference type="EMBL" id="JALKCH010000002">
    <property type="protein sequence ID" value="MCK0196012.1"/>
    <property type="molecule type" value="Genomic_DNA"/>
</dbReference>
<sequence>MRSLTRALALTLPAMAALLPISASAGIATAPLASGPAFAGSAVVKVYGPCPPGYHLGRGGQRCWPNGWAPVEEVPRGFVPPGPRIEPMPPVLECPPGYHLGRGLQRCWPN</sequence>
<accession>A0ABT0D7U4</accession>
<evidence type="ECO:0000256" key="1">
    <source>
        <dbReference type="SAM" id="SignalP"/>
    </source>
</evidence>
<comment type="caution">
    <text evidence="2">The sequence shown here is derived from an EMBL/GenBank/DDBJ whole genome shotgun (WGS) entry which is preliminary data.</text>
</comment>
<evidence type="ECO:0000313" key="3">
    <source>
        <dbReference type="Proteomes" id="UP001203284"/>
    </source>
</evidence>